<dbReference type="Proteomes" id="UP000499080">
    <property type="component" value="Unassembled WGS sequence"/>
</dbReference>
<comment type="caution">
    <text evidence="1">The sequence shown here is derived from an EMBL/GenBank/DDBJ whole genome shotgun (WGS) entry which is preliminary data.</text>
</comment>
<name>A0A4Y2IU26_ARAVE</name>
<organism evidence="1 2">
    <name type="scientific">Araneus ventricosus</name>
    <name type="common">Orbweaver spider</name>
    <name type="synonym">Epeira ventricosa</name>
    <dbReference type="NCBI Taxonomy" id="182803"/>
    <lineage>
        <taxon>Eukaryota</taxon>
        <taxon>Metazoa</taxon>
        <taxon>Ecdysozoa</taxon>
        <taxon>Arthropoda</taxon>
        <taxon>Chelicerata</taxon>
        <taxon>Arachnida</taxon>
        <taxon>Araneae</taxon>
        <taxon>Araneomorphae</taxon>
        <taxon>Entelegynae</taxon>
        <taxon>Araneoidea</taxon>
        <taxon>Araneidae</taxon>
        <taxon>Araneus</taxon>
    </lineage>
</organism>
<dbReference type="AlphaFoldDB" id="A0A4Y2IU26"/>
<reference evidence="1 2" key="1">
    <citation type="journal article" date="2019" name="Sci. Rep.">
        <title>Orb-weaving spider Araneus ventricosus genome elucidates the spidroin gene catalogue.</title>
        <authorList>
            <person name="Kono N."/>
            <person name="Nakamura H."/>
            <person name="Ohtoshi R."/>
            <person name="Moran D.A.P."/>
            <person name="Shinohara A."/>
            <person name="Yoshida Y."/>
            <person name="Fujiwara M."/>
            <person name="Mori M."/>
            <person name="Tomita M."/>
            <person name="Arakawa K."/>
        </authorList>
    </citation>
    <scope>NUCLEOTIDE SEQUENCE [LARGE SCALE GENOMIC DNA]</scope>
</reference>
<accession>A0A4Y2IU26</accession>
<gene>
    <name evidence="1" type="ORF">AVEN_205874_1</name>
</gene>
<proteinExistence type="predicted"/>
<evidence type="ECO:0000313" key="1">
    <source>
        <dbReference type="EMBL" id="GBM81170.1"/>
    </source>
</evidence>
<protein>
    <submittedName>
        <fullName evidence="1">Uncharacterized protein</fullName>
    </submittedName>
</protein>
<dbReference type="EMBL" id="BGPR01002928">
    <property type="protein sequence ID" value="GBM81170.1"/>
    <property type="molecule type" value="Genomic_DNA"/>
</dbReference>
<sequence>MYRSAESSKLQDQVYFTGEQSIDAIKRFKPWPEVKSRVTGQANKLLRFAKCQETSRRKCQYFGCSHIPGRCPDYSKQFRNSSRRRTILLVFASQDSSTGNVKIALANLQIQKMTVSYPAKKFFVSVVSADSMTTT</sequence>
<keyword evidence="2" id="KW-1185">Reference proteome</keyword>
<evidence type="ECO:0000313" key="2">
    <source>
        <dbReference type="Proteomes" id="UP000499080"/>
    </source>
</evidence>